<feature type="transmembrane region" description="Helical" evidence="1">
    <location>
        <begin position="99"/>
        <end position="121"/>
    </location>
</feature>
<protein>
    <submittedName>
        <fullName evidence="3">CPBP family intramembrane metalloprotease</fullName>
    </submittedName>
</protein>
<keyword evidence="1" id="KW-0812">Transmembrane</keyword>
<dbReference type="RefSeq" id="WP_210657050.1">
    <property type="nucleotide sequence ID" value="NZ_JAGKQQ010000001.1"/>
</dbReference>
<keyword evidence="3" id="KW-0378">Hydrolase</keyword>
<feature type="domain" description="CAAX prenyl protease 2/Lysostaphin resistance protein A-like" evidence="2">
    <location>
        <begin position="182"/>
        <end position="265"/>
    </location>
</feature>
<feature type="transmembrane region" description="Helical" evidence="1">
    <location>
        <begin position="181"/>
        <end position="199"/>
    </location>
</feature>
<comment type="caution">
    <text evidence="3">The sequence shown here is derived from an EMBL/GenBank/DDBJ whole genome shotgun (WGS) entry which is preliminary data.</text>
</comment>
<dbReference type="Proteomes" id="UP000676565">
    <property type="component" value="Unassembled WGS sequence"/>
</dbReference>
<keyword evidence="1" id="KW-0472">Membrane</keyword>
<organism evidence="3 4">
    <name type="scientific">Gemmata palustris</name>
    <dbReference type="NCBI Taxonomy" id="2822762"/>
    <lineage>
        <taxon>Bacteria</taxon>
        <taxon>Pseudomonadati</taxon>
        <taxon>Planctomycetota</taxon>
        <taxon>Planctomycetia</taxon>
        <taxon>Gemmatales</taxon>
        <taxon>Gemmataceae</taxon>
        <taxon>Gemmata</taxon>
    </lineage>
</organism>
<dbReference type="InterPro" id="IPR003675">
    <property type="entry name" value="Rce1/LyrA-like_dom"/>
</dbReference>
<feature type="transmembrane region" description="Helical" evidence="1">
    <location>
        <begin position="211"/>
        <end position="229"/>
    </location>
</feature>
<evidence type="ECO:0000259" key="2">
    <source>
        <dbReference type="Pfam" id="PF02517"/>
    </source>
</evidence>
<proteinExistence type="predicted"/>
<keyword evidence="4" id="KW-1185">Reference proteome</keyword>
<dbReference type="Pfam" id="PF02517">
    <property type="entry name" value="Rce1-like"/>
    <property type="match status" value="1"/>
</dbReference>
<keyword evidence="1" id="KW-1133">Transmembrane helix</keyword>
<reference evidence="3 4" key="1">
    <citation type="submission" date="2021-04" db="EMBL/GenBank/DDBJ databases">
        <authorList>
            <person name="Ivanova A."/>
        </authorList>
    </citation>
    <scope>NUCLEOTIDE SEQUENCE [LARGE SCALE GENOMIC DNA]</scope>
    <source>
        <strain evidence="3 4">G18</strain>
    </source>
</reference>
<dbReference type="EMBL" id="JAGKQQ010000001">
    <property type="protein sequence ID" value="MBP3957720.1"/>
    <property type="molecule type" value="Genomic_DNA"/>
</dbReference>
<accession>A0ABS5BVM7</accession>
<feature type="transmembrane region" description="Helical" evidence="1">
    <location>
        <begin position="133"/>
        <end position="154"/>
    </location>
</feature>
<evidence type="ECO:0000313" key="4">
    <source>
        <dbReference type="Proteomes" id="UP000676565"/>
    </source>
</evidence>
<keyword evidence="3" id="KW-0482">Metalloprotease</keyword>
<keyword evidence="3" id="KW-0645">Protease</keyword>
<evidence type="ECO:0000313" key="3">
    <source>
        <dbReference type="EMBL" id="MBP3957720.1"/>
    </source>
</evidence>
<name>A0ABS5BVM7_9BACT</name>
<dbReference type="GO" id="GO:0008237">
    <property type="term" value="F:metallopeptidase activity"/>
    <property type="evidence" value="ECO:0007669"/>
    <property type="project" value="UniProtKB-KW"/>
</dbReference>
<gene>
    <name evidence="3" type="ORF">J8F10_20915</name>
</gene>
<feature type="transmembrane region" description="Helical" evidence="1">
    <location>
        <begin position="235"/>
        <end position="267"/>
    </location>
</feature>
<sequence length="280" mass="31745">MTKLLLHVWQTWFGEPLRRVEAESLAYRLSDEGRKLDWKTPAVLLTAAICLTLQQYTANPTQVLGAARFVASTFGGPNSAAEVEILLCKWGRDQFAGRLWWAGVSVLTYAIIPLLVLRLVFRARPADYGLKVRGVLNAWPLYVLFVLVMAPLVWVCSAEERFQQTYPFLRFWSPEHVREDLWKWELAYAAQFVSLEFFFRGFIIHGTKHRFGMYAVFVSVVPYVLIHFGKPMPEATASIIAGVVLGFMSLVTRSVWLGAALHIGVAWGMDCACLMRRGLL</sequence>
<evidence type="ECO:0000256" key="1">
    <source>
        <dbReference type="SAM" id="Phobius"/>
    </source>
</evidence>